<proteinExistence type="predicted"/>
<accession>A0ABQ9G8L9</accession>
<dbReference type="EMBL" id="JARBHB010000014">
    <property type="protein sequence ID" value="KAJ8868765.1"/>
    <property type="molecule type" value="Genomic_DNA"/>
</dbReference>
<keyword evidence="3" id="KW-1185">Reference proteome</keyword>
<organism evidence="2 3">
    <name type="scientific">Dryococelus australis</name>
    <dbReference type="NCBI Taxonomy" id="614101"/>
    <lineage>
        <taxon>Eukaryota</taxon>
        <taxon>Metazoa</taxon>
        <taxon>Ecdysozoa</taxon>
        <taxon>Arthropoda</taxon>
        <taxon>Hexapoda</taxon>
        <taxon>Insecta</taxon>
        <taxon>Pterygota</taxon>
        <taxon>Neoptera</taxon>
        <taxon>Polyneoptera</taxon>
        <taxon>Phasmatodea</taxon>
        <taxon>Verophasmatodea</taxon>
        <taxon>Anareolatae</taxon>
        <taxon>Phasmatidae</taxon>
        <taxon>Eurycanthinae</taxon>
        <taxon>Dryococelus</taxon>
    </lineage>
</organism>
<feature type="region of interest" description="Disordered" evidence="1">
    <location>
        <begin position="1"/>
        <end position="28"/>
    </location>
</feature>
<evidence type="ECO:0000256" key="1">
    <source>
        <dbReference type="SAM" id="MobiDB-lite"/>
    </source>
</evidence>
<reference evidence="2 3" key="1">
    <citation type="submission" date="2023-02" db="EMBL/GenBank/DDBJ databases">
        <title>LHISI_Scaffold_Assembly.</title>
        <authorList>
            <person name="Stuart O.P."/>
            <person name="Cleave R."/>
            <person name="Magrath M.J.L."/>
            <person name="Mikheyev A.S."/>
        </authorList>
    </citation>
    <scope>NUCLEOTIDE SEQUENCE [LARGE SCALE GENOMIC DNA]</scope>
    <source>
        <strain evidence="2">Daus_M_001</strain>
        <tissue evidence="2">Leg muscle</tissue>
    </source>
</reference>
<feature type="compositionally biased region" description="Basic residues" evidence="1">
    <location>
        <begin position="1"/>
        <end position="12"/>
    </location>
</feature>
<feature type="compositionally biased region" description="Basic and acidic residues" evidence="1">
    <location>
        <begin position="306"/>
        <end position="321"/>
    </location>
</feature>
<sequence length="321" mass="36111">MKWRGKRGRSPRKPADQQHRPAQFPHAKILSDVAQRGTLASHQGEPGSIPSRVTPDVRKWVVTDDAVGRRVFSGIFRFPRPFIPALLYIHFTITLIGSQDLAVKSHPNLFTHSSPGRGVNPVRLMGGEQTNRSDTVDSCRWVWERPIVHPQHYKQTFFDEENQLTRNPNVEPKVQSVESQRNAPKITVYVGPARSVVSSVSMTFPPRQDSADRAQRGPIKIYCDNKHAWWGEKCGRSCQESRRRLSSAEVKWRGKRDIPEKTLGPVASSATIPKRENPGVTRPEVDLHSPRWEASGLTTAPPGGHQDNKAEGWALTREHAT</sequence>
<feature type="compositionally biased region" description="Basic and acidic residues" evidence="1">
    <location>
        <begin position="273"/>
        <end position="291"/>
    </location>
</feature>
<comment type="caution">
    <text evidence="2">The sequence shown here is derived from an EMBL/GenBank/DDBJ whole genome shotgun (WGS) entry which is preliminary data.</text>
</comment>
<evidence type="ECO:0000313" key="3">
    <source>
        <dbReference type="Proteomes" id="UP001159363"/>
    </source>
</evidence>
<protein>
    <submittedName>
        <fullName evidence="2">Uncharacterized protein</fullName>
    </submittedName>
</protein>
<dbReference type="Proteomes" id="UP001159363">
    <property type="component" value="Chromosome 13"/>
</dbReference>
<feature type="region of interest" description="Disordered" evidence="1">
    <location>
        <begin position="256"/>
        <end position="321"/>
    </location>
</feature>
<name>A0ABQ9G8L9_9NEOP</name>
<evidence type="ECO:0000313" key="2">
    <source>
        <dbReference type="EMBL" id="KAJ8868765.1"/>
    </source>
</evidence>
<gene>
    <name evidence="2" type="ORF">PR048_030305</name>
</gene>